<accession>A0ABZ2ULA8</accession>
<evidence type="ECO:0000313" key="2">
    <source>
        <dbReference type="Proteomes" id="UP001623852"/>
    </source>
</evidence>
<dbReference type="EMBL" id="CP150845">
    <property type="protein sequence ID" value="WYZ22128.1"/>
    <property type="molecule type" value="Genomic_DNA"/>
</dbReference>
<sequence>MFDHQLYTYYGAADDQTAVAALDLNDLLTELKQNPNEDDIK</sequence>
<protein>
    <submittedName>
        <fullName evidence="1">Uncharacterized protein</fullName>
    </submittedName>
</protein>
<reference evidence="1 2" key="1">
    <citation type="submission" date="2024-03" db="EMBL/GenBank/DDBJ databases">
        <title>Flavobacterium soyae.</title>
        <authorList>
            <person name="Zheng W."/>
        </authorList>
    </citation>
    <scope>NUCLEOTIDE SEQUENCE [LARGE SCALE GENOMIC DNA]</scope>
    <source>
        <strain evidence="1 2">55</strain>
    </source>
</reference>
<gene>
    <name evidence="1" type="ORF">AABD74_18475</name>
</gene>
<keyword evidence="2" id="KW-1185">Reference proteome</keyword>
<name>A0ABZ2ULA8_9FLAO</name>
<evidence type="ECO:0000313" key="1">
    <source>
        <dbReference type="EMBL" id="WYZ22128.1"/>
    </source>
</evidence>
<proteinExistence type="predicted"/>
<dbReference type="InterPro" id="IPR023296">
    <property type="entry name" value="Glyco_hydro_beta-prop_sf"/>
</dbReference>
<dbReference type="Proteomes" id="UP001623852">
    <property type="component" value="Chromosome"/>
</dbReference>
<organism evidence="1 2">
    <name type="scientific">Flavobacterium soyae</name>
    <dbReference type="NCBI Taxonomy" id="2903098"/>
    <lineage>
        <taxon>Bacteria</taxon>
        <taxon>Pseudomonadati</taxon>
        <taxon>Bacteroidota</taxon>
        <taxon>Flavobacteriia</taxon>
        <taxon>Flavobacteriales</taxon>
        <taxon>Flavobacteriaceae</taxon>
        <taxon>Flavobacterium</taxon>
    </lineage>
</organism>
<dbReference type="Gene3D" id="2.115.10.20">
    <property type="entry name" value="Glycosyl hydrolase domain, family 43"/>
    <property type="match status" value="1"/>
</dbReference>